<keyword evidence="3" id="KW-1185">Reference proteome</keyword>
<organism evidence="2 3">
    <name type="scientific">Callosobruchus maculatus</name>
    <name type="common">Southern cowpea weevil</name>
    <name type="synonym">Pulse bruchid</name>
    <dbReference type="NCBI Taxonomy" id="64391"/>
    <lineage>
        <taxon>Eukaryota</taxon>
        <taxon>Metazoa</taxon>
        <taxon>Ecdysozoa</taxon>
        <taxon>Arthropoda</taxon>
        <taxon>Hexapoda</taxon>
        <taxon>Insecta</taxon>
        <taxon>Pterygota</taxon>
        <taxon>Neoptera</taxon>
        <taxon>Endopterygota</taxon>
        <taxon>Coleoptera</taxon>
        <taxon>Polyphaga</taxon>
        <taxon>Cucujiformia</taxon>
        <taxon>Chrysomeloidea</taxon>
        <taxon>Chrysomelidae</taxon>
        <taxon>Bruchinae</taxon>
        <taxon>Bruchini</taxon>
        <taxon>Callosobruchus</taxon>
    </lineage>
</organism>
<evidence type="ECO:0000313" key="2">
    <source>
        <dbReference type="EMBL" id="VEN64367.1"/>
    </source>
</evidence>
<dbReference type="Proteomes" id="UP000410492">
    <property type="component" value="Unassembled WGS sequence"/>
</dbReference>
<evidence type="ECO:0000256" key="1">
    <source>
        <dbReference type="SAM" id="MobiDB-lite"/>
    </source>
</evidence>
<protein>
    <submittedName>
        <fullName evidence="2">Uncharacterized protein</fullName>
    </submittedName>
</protein>
<dbReference type="AlphaFoldDB" id="A0A653DW65"/>
<evidence type="ECO:0000313" key="3">
    <source>
        <dbReference type="Proteomes" id="UP000410492"/>
    </source>
</evidence>
<gene>
    <name evidence="2" type="ORF">CALMAC_LOCUS20904</name>
</gene>
<proteinExistence type="predicted"/>
<feature type="non-terminal residue" evidence="2">
    <location>
        <position position="1"/>
    </location>
</feature>
<accession>A0A653DW65</accession>
<name>A0A653DW65_CALMS</name>
<sequence>NSRAPTSRSPVRSRGKPNQTTIRKTHYEVQNSQRSPIDSFKDKANLDLTETILKLLPHLVTSMKKLVHERINQDKRRSNFQESCYERKNTVTNDAGEKVNYWEDRPRGKKKSDVKLNEVKGKAMTLRRLDESDNYPEPFKRSFRLKRAKGVKANCNEFAVGASAEFISDGRARRGHEHRDLFFVCLGRSYQRVS</sequence>
<reference evidence="2 3" key="1">
    <citation type="submission" date="2019-01" db="EMBL/GenBank/DDBJ databases">
        <authorList>
            <person name="Sayadi A."/>
        </authorList>
    </citation>
    <scope>NUCLEOTIDE SEQUENCE [LARGE SCALE GENOMIC DNA]</scope>
</reference>
<dbReference type="EMBL" id="CAACVG010015302">
    <property type="protein sequence ID" value="VEN64367.1"/>
    <property type="molecule type" value="Genomic_DNA"/>
</dbReference>
<feature type="region of interest" description="Disordered" evidence="1">
    <location>
        <begin position="1"/>
        <end position="36"/>
    </location>
</feature>